<organism evidence="15 17">
    <name type="scientific">Thermodesulfobacterium geofontis</name>
    <dbReference type="NCBI Taxonomy" id="1295609"/>
    <lineage>
        <taxon>Bacteria</taxon>
        <taxon>Pseudomonadati</taxon>
        <taxon>Thermodesulfobacteriota</taxon>
        <taxon>Thermodesulfobacteria</taxon>
        <taxon>Thermodesulfobacteriales</taxon>
        <taxon>Thermodesulfobacteriaceae</taxon>
        <taxon>Thermodesulfobacterium</taxon>
    </lineage>
</organism>
<evidence type="ECO:0000256" key="1">
    <source>
        <dbReference type="ARBA" id="ARBA00004533"/>
    </source>
</evidence>
<evidence type="ECO:0000256" key="2">
    <source>
        <dbReference type="ARBA" id="ARBA00008467"/>
    </source>
</evidence>
<evidence type="ECO:0000256" key="3">
    <source>
        <dbReference type="ARBA" id="ARBA00022458"/>
    </source>
</evidence>
<dbReference type="SMART" id="SM00825">
    <property type="entry name" value="PKS_KS"/>
    <property type="match status" value="1"/>
</dbReference>
<dbReference type="PANTHER" id="PTHR11712:SF352">
    <property type="entry name" value="3-OXOACYL-[ACYL-CARRIER-PROTEIN] SYNTHASE"/>
    <property type="match status" value="1"/>
</dbReference>
<sequence>MKKVVVTGMEVITPLGVGLETCWNNLKNGVSGIKRISFFDPKNHKCQIAGECRDFKAEKFLDTKFIRRYDRMFHLFVSVALLTAENWGFKKESIKNPFRFSVIGASALGSPSTFEEIILQYLNFGPRKVSPLAVINLSANTAAGEVARIFNAKGPQYFLQEACSAGTKALGLAYELIKNDVIDIAFVIGADSGIRPAIFASLENLGAITDAKWNENPEKASRPFDKLRGGFVPAEGAGCVILESLESALEKGKTPLAEIIGFGATCDAYHPTAPEPSAESIIECIKLALKSAQIEPKKIDYINAHGTGTLLNDIIETKAIKEVFKEHAYKIPISANKSMIGHTWGAAGIIETIFSIKTILEETIPPTINLEYPDPECDLNYVPQKAQKGKIKTVLKNSFGFGGINASLIIKAWEGGDK</sequence>
<keyword evidence="3" id="KW-0536">Nodulation</keyword>
<dbReference type="CDD" id="cd00834">
    <property type="entry name" value="KAS_I_II"/>
    <property type="match status" value="1"/>
</dbReference>
<comment type="function">
    <text evidence="10">Proposed to synthesize NOD factor fatty acyl chain. Involved in the synthesis of a highly unsaturated fatty acid moiety, which forms part of a lipo-oligosaccharide that is responsible for host specificity.</text>
</comment>
<evidence type="ECO:0000256" key="8">
    <source>
        <dbReference type="ARBA" id="ARBA00022989"/>
    </source>
</evidence>
<evidence type="ECO:0000256" key="9">
    <source>
        <dbReference type="ARBA" id="ARBA00023136"/>
    </source>
</evidence>
<evidence type="ECO:0000256" key="4">
    <source>
        <dbReference type="ARBA" id="ARBA00022475"/>
    </source>
</evidence>
<comment type="caution">
    <text evidence="15">The sequence shown here is derived from an EMBL/GenBank/DDBJ whole genome shotgun (WGS) entry which is preliminary data.</text>
</comment>
<dbReference type="EMBL" id="PNIK01000038">
    <property type="protein sequence ID" value="PMP67826.1"/>
    <property type="molecule type" value="Genomic_DNA"/>
</dbReference>
<dbReference type="InterPro" id="IPR014031">
    <property type="entry name" value="Ketoacyl_synth_C"/>
</dbReference>
<dbReference type="Gene3D" id="3.40.47.10">
    <property type="match status" value="2"/>
</dbReference>
<keyword evidence="9" id="KW-0472">Membrane</keyword>
<evidence type="ECO:0000256" key="12">
    <source>
        <dbReference type="ARBA" id="ARBA00041756"/>
    </source>
</evidence>
<dbReference type="EMBL" id="PNJD01000446">
    <property type="protein sequence ID" value="PMP93782.1"/>
    <property type="molecule type" value="Genomic_DNA"/>
</dbReference>
<evidence type="ECO:0000256" key="5">
    <source>
        <dbReference type="ARBA" id="ARBA00022519"/>
    </source>
</evidence>
<keyword evidence="8" id="KW-1133">Transmembrane helix</keyword>
<keyword evidence="5" id="KW-0997">Cell inner membrane</keyword>
<dbReference type="GO" id="GO:0006633">
    <property type="term" value="P:fatty acid biosynthetic process"/>
    <property type="evidence" value="ECO:0007669"/>
    <property type="project" value="InterPro"/>
</dbReference>
<dbReference type="InterPro" id="IPR016039">
    <property type="entry name" value="Thiolase-like"/>
</dbReference>
<evidence type="ECO:0000259" key="14">
    <source>
        <dbReference type="PROSITE" id="PS52004"/>
    </source>
</evidence>
<keyword evidence="7" id="KW-0812">Transmembrane</keyword>
<evidence type="ECO:0000313" key="17">
    <source>
        <dbReference type="Proteomes" id="UP000235460"/>
    </source>
</evidence>
<dbReference type="AlphaFoldDB" id="A0A2N7PPD3"/>
<comment type="subcellular location">
    <subcellularLocation>
        <location evidence="1">Cell inner membrane</location>
    </subcellularLocation>
</comment>
<evidence type="ECO:0000256" key="11">
    <source>
        <dbReference type="ARBA" id="ARBA00039445"/>
    </source>
</evidence>
<evidence type="ECO:0000256" key="7">
    <source>
        <dbReference type="ARBA" id="ARBA00022692"/>
    </source>
</evidence>
<dbReference type="PANTHER" id="PTHR11712">
    <property type="entry name" value="POLYKETIDE SYNTHASE-RELATED"/>
    <property type="match status" value="1"/>
</dbReference>
<dbReference type="GO" id="GO:0005886">
    <property type="term" value="C:plasma membrane"/>
    <property type="evidence" value="ECO:0007669"/>
    <property type="project" value="UniProtKB-SubCell"/>
</dbReference>
<gene>
    <name evidence="16" type="ORF">C0169_07350</name>
    <name evidence="15" type="ORF">C0190_02510</name>
</gene>
<dbReference type="PROSITE" id="PS52004">
    <property type="entry name" value="KS3_2"/>
    <property type="match status" value="1"/>
</dbReference>
<dbReference type="InterPro" id="IPR014030">
    <property type="entry name" value="Ketoacyl_synth_N"/>
</dbReference>
<dbReference type="SUPFAM" id="SSF53901">
    <property type="entry name" value="Thiolase-like"/>
    <property type="match status" value="2"/>
</dbReference>
<name>A0A2N7PPD3_9BACT</name>
<dbReference type="Pfam" id="PF00109">
    <property type="entry name" value="ketoacyl-synt"/>
    <property type="match status" value="1"/>
</dbReference>
<evidence type="ECO:0000313" key="15">
    <source>
        <dbReference type="EMBL" id="PMP67826.1"/>
    </source>
</evidence>
<feature type="domain" description="Ketosynthase family 3 (KS3)" evidence="14">
    <location>
        <begin position="1"/>
        <end position="412"/>
    </location>
</feature>
<evidence type="ECO:0000256" key="13">
    <source>
        <dbReference type="RuleBase" id="RU003694"/>
    </source>
</evidence>
<evidence type="ECO:0000313" key="16">
    <source>
        <dbReference type="EMBL" id="PMP93782.1"/>
    </source>
</evidence>
<dbReference type="Proteomes" id="UP000235460">
    <property type="component" value="Unassembled WGS sequence"/>
</dbReference>
<dbReference type="InterPro" id="IPR020841">
    <property type="entry name" value="PKS_Beta-ketoAc_synthase_dom"/>
</dbReference>
<dbReference type="GO" id="GO:0004315">
    <property type="term" value="F:3-oxoacyl-[acyl-carrier-protein] synthase activity"/>
    <property type="evidence" value="ECO:0007669"/>
    <property type="project" value="InterPro"/>
</dbReference>
<proteinExistence type="inferred from homology"/>
<dbReference type="PROSITE" id="PS00606">
    <property type="entry name" value="KS3_1"/>
    <property type="match status" value="1"/>
</dbReference>
<dbReference type="Proteomes" id="UP000235619">
    <property type="component" value="Unassembled WGS sequence"/>
</dbReference>
<dbReference type="NCBIfam" id="NF005589">
    <property type="entry name" value="PRK07314.1"/>
    <property type="match status" value="1"/>
</dbReference>
<keyword evidence="6 13" id="KW-0808">Transferase</keyword>
<accession>A0A2N7PPD3</accession>
<comment type="similarity">
    <text evidence="2 13">Belongs to the thiolase-like superfamily. Beta-ketoacyl-ACP synthases family.</text>
</comment>
<dbReference type="Pfam" id="PF02801">
    <property type="entry name" value="Ketoacyl-synt_C"/>
    <property type="match status" value="1"/>
</dbReference>
<dbReference type="InterPro" id="IPR000794">
    <property type="entry name" value="Beta-ketoacyl_synthase"/>
</dbReference>
<protein>
    <recommendedName>
        <fullName evidence="11">Nodulation protein E</fullName>
    </recommendedName>
    <alternativeName>
        <fullName evidence="12">Host-specificity of nodulation protein B</fullName>
    </alternativeName>
</protein>
<dbReference type="InterPro" id="IPR018201">
    <property type="entry name" value="Ketoacyl_synth_AS"/>
</dbReference>
<evidence type="ECO:0000256" key="10">
    <source>
        <dbReference type="ARBA" id="ARBA00037576"/>
    </source>
</evidence>
<evidence type="ECO:0000256" key="6">
    <source>
        <dbReference type="ARBA" id="ARBA00022679"/>
    </source>
</evidence>
<keyword evidence="4" id="KW-1003">Cell membrane</keyword>
<evidence type="ECO:0000313" key="18">
    <source>
        <dbReference type="Proteomes" id="UP000235619"/>
    </source>
</evidence>
<reference evidence="17 18" key="1">
    <citation type="submission" date="2018-01" db="EMBL/GenBank/DDBJ databases">
        <title>Metagenomic assembled genomes from two thermal pools in the Uzon Caldera, Kamchatka, Russia.</title>
        <authorList>
            <person name="Wilkins L."/>
            <person name="Ettinger C."/>
        </authorList>
    </citation>
    <scope>NUCLEOTIDE SEQUENCE [LARGE SCALE GENOMIC DNA]</scope>
    <source>
        <strain evidence="16">ARK-04</strain>
        <strain evidence="15">ZAV-08</strain>
    </source>
</reference>